<dbReference type="OrthoDB" id="266334at2759"/>
<feature type="compositionally biased region" description="Polar residues" evidence="5">
    <location>
        <begin position="433"/>
        <end position="452"/>
    </location>
</feature>
<feature type="region of interest" description="Disordered" evidence="5">
    <location>
        <begin position="433"/>
        <end position="455"/>
    </location>
</feature>
<evidence type="ECO:0000256" key="3">
    <source>
        <dbReference type="ARBA" id="ARBA00022989"/>
    </source>
</evidence>
<evidence type="ECO:0000256" key="2">
    <source>
        <dbReference type="ARBA" id="ARBA00022692"/>
    </source>
</evidence>
<feature type="region of interest" description="Disordered" evidence="5">
    <location>
        <begin position="481"/>
        <end position="589"/>
    </location>
</feature>
<feature type="domain" description="SUN" evidence="7">
    <location>
        <begin position="211"/>
        <end position="386"/>
    </location>
</feature>
<dbReference type="PANTHER" id="PTHR12953:SF0">
    <property type="entry name" value="SUN DOMAIN-CONTAINING OSSIFICATION FACTOR"/>
    <property type="match status" value="1"/>
</dbReference>
<feature type="compositionally biased region" description="Polar residues" evidence="5">
    <location>
        <begin position="539"/>
        <end position="566"/>
    </location>
</feature>
<proteinExistence type="predicted"/>
<feature type="region of interest" description="Disordered" evidence="5">
    <location>
        <begin position="149"/>
        <end position="182"/>
    </location>
</feature>
<evidence type="ECO:0000256" key="4">
    <source>
        <dbReference type="ARBA" id="ARBA00023136"/>
    </source>
</evidence>
<dbReference type="InterPro" id="IPR045120">
    <property type="entry name" value="Suco/Slp1-like"/>
</dbReference>
<dbReference type="InterPro" id="IPR012919">
    <property type="entry name" value="SUN_dom"/>
</dbReference>
<keyword evidence="4" id="KW-0472">Membrane</keyword>
<feature type="compositionally biased region" description="Pro residues" evidence="5">
    <location>
        <begin position="858"/>
        <end position="867"/>
    </location>
</feature>
<keyword evidence="9" id="KW-1185">Reference proteome</keyword>
<evidence type="ECO:0000256" key="1">
    <source>
        <dbReference type="ARBA" id="ARBA00004308"/>
    </source>
</evidence>
<dbReference type="Proteomes" id="UP000775872">
    <property type="component" value="Unassembled WGS sequence"/>
</dbReference>
<dbReference type="GO" id="GO:0005737">
    <property type="term" value="C:cytoplasm"/>
    <property type="evidence" value="ECO:0007669"/>
    <property type="project" value="TreeGrafter"/>
</dbReference>
<dbReference type="Gene3D" id="2.60.120.260">
    <property type="entry name" value="Galactose-binding domain-like"/>
    <property type="match status" value="1"/>
</dbReference>
<dbReference type="PROSITE" id="PS51469">
    <property type="entry name" value="SUN"/>
    <property type="match status" value="1"/>
</dbReference>
<organism evidence="8 9">
    <name type="scientific">Clonostachys solani</name>
    <dbReference type="NCBI Taxonomy" id="160281"/>
    <lineage>
        <taxon>Eukaryota</taxon>
        <taxon>Fungi</taxon>
        <taxon>Dikarya</taxon>
        <taxon>Ascomycota</taxon>
        <taxon>Pezizomycotina</taxon>
        <taxon>Sordariomycetes</taxon>
        <taxon>Hypocreomycetidae</taxon>
        <taxon>Hypocreales</taxon>
        <taxon>Bionectriaceae</taxon>
        <taxon>Clonostachys</taxon>
    </lineage>
</organism>
<feature type="region of interest" description="Disordered" evidence="5">
    <location>
        <begin position="847"/>
        <end position="867"/>
    </location>
</feature>
<name>A0A9N9YSA8_9HYPO</name>
<comment type="subcellular location">
    <subcellularLocation>
        <location evidence="1">Endomembrane system</location>
    </subcellularLocation>
</comment>
<dbReference type="EMBL" id="CABFOC020000003">
    <property type="protein sequence ID" value="CAH0042937.1"/>
    <property type="molecule type" value="Genomic_DNA"/>
</dbReference>
<accession>A0A9N9YSA8</accession>
<dbReference type="PANTHER" id="PTHR12953">
    <property type="entry name" value="MEMBRANE PROTEIN CH1 RELATED"/>
    <property type="match status" value="1"/>
</dbReference>
<feature type="compositionally biased region" description="Basic and acidic residues" evidence="5">
    <location>
        <begin position="152"/>
        <end position="172"/>
    </location>
</feature>
<keyword evidence="2" id="KW-0812">Transmembrane</keyword>
<evidence type="ECO:0000313" key="8">
    <source>
        <dbReference type="EMBL" id="CAH0042937.1"/>
    </source>
</evidence>
<feature type="region of interest" description="Disordered" evidence="5">
    <location>
        <begin position="753"/>
        <end position="781"/>
    </location>
</feature>
<feature type="region of interest" description="Disordered" evidence="5">
    <location>
        <begin position="68"/>
        <end position="133"/>
    </location>
</feature>
<reference evidence="9" key="1">
    <citation type="submission" date="2019-06" db="EMBL/GenBank/DDBJ databases">
        <authorList>
            <person name="Broberg M."/>
        </authorList>
    </citation>
    <scope>NUCLEOTIDE SEQUENCE [LARGE SCALE GENOMIC DNA]</scope>
</reference>
<evidence type="ECO:0000313" key="9">
    <source>
        <dbReference type="Proteomes" id="UP000775872"/>
    </source>
</evidence>
<keyword evidence="3" id="KW-1133">Transmembrane helix</keyword>
<gene>
    <name evidence="8" type="ORF">CSOL1703_00009088</name>
</gene>
<feature type="compositionally biased region" description="Polar residues" evidence="5">
    <location>
        <begin position="772"/>
        <end position="781"/>
    </location>
</feature>
<dbReference type="SUPFAM" id="SSF49785">
    <property type="entry name" value="Galactose-binding domain-like"/>
    <property type="match status" value="1"/>
</dbReference>
<reference evidence="8 9" key="2">
    <citation type="submission" date="2021-10" db="EMBL/GenBank/DDBJ databases">
        <authorList>
            <person name="Piombo E."/>
        </authorList>
    </citation>
    <scope>NUCLEOTIDE SEQUENCE [LARGE SCALE GENOMIC DNA]</scope>
</reference>
<feature type="compositionally biased region" description="Polar residues" evidence="5">
    <location>
        <begin position="802"/>
        <end position="812"/>
    </location>
</feature>
<sequence>MVQATRFLQGLTYLFFVASNHHVCAQHDRTQHQTQRSTITNNASSTVSTCEARTINYITHTLPQSCLTSSWASPTSAKDQPSTQTNSNVSATNGPNESTAEPATSTTGSSPIAAGTQESSETQAESIASEPAATPFMSFEDWKAMMLQRTGQDPKDLSSRKDNAEKPYDRTPPDTGRFDLGGEDEISLDFEDYVDKHGQYRPSMGVPPRDGNNEVQKADEPVVHKGDASLYRSKDAGKTCKERFSYSSFDAGATVLKSGPGAKNAKAILVENKDSYMLLECARQSKYVIVELSDDILIDTIVVANFEFFSSMIRHFRVSVSDRYPVKADRWHDIGTFETRNSRDIQPFLVENPQIFAKYVRIDFLTQYGNEYYCPISLLRVHGSRMLDSWKEGETTREEDLAIDEPIDEALTISQESTVTSHPIDVVVQPNLEQDQGSAPQPESKQSETSPWISHPANVFEIGILTCPKGSEQVDRDTALPLHNGTRHDRSSHSASPQDGVSGKPADANKLPQPVEGEVESDAAIQPPKPPSSHHQMRPTGQNNATSVNGTVTGEAPMSSSTQASKPSIAAQAVPKQRTGTSSAPAATPTVQEGFFNSITKRLQAVESNLTLSLQYLEDHSRYVQDALKLAEQKQLSKVADFLDNLNRTVFAELRGMRDQYDQIWQSTVIALESQREHSENDIVALSSRLNLLADEVVFQKRMAIVQAVLLLCCLFLVIFSRGVPIPYISPLLEQSSAATYYPTVLPSQSRTMYGVGGGEQLMPNPHVNHPMDTQPSHLSTEYPTTLDAQLDHPMSTAKPVDTQTTLSNHNRLSPPLTPSLQATESGLLDPSTAFDLQASNLRRTLSFQHSHSRKPLPALPEHPSPP</sequence>
<dbReference type="GO" id="GO:0034975">
    <property type="term" value="P:protein folding in endoplasmic reticulum"/>
    <property type="evidence" value="ECO:0007669"/>
    <property type="project" value="TreeGrafter"/>
</dbReference>
<comment type="caution">
    <text evidence="8">The sequence shown here is derived from an EMBL/GenBank/DDBJ whole genome shotgun (WGS) entry which is preliminary data.</text>
</comment>
<evidence type="ECO:0000256" key="6">
    <source>
        <dbReference type="SAM" id="SignalP"/>
    </source>
</evidence>
<dbReference type="Pfam" id="PF07738">
    <property type="entry name" value="Sad1_UNC"/>
    <property type="match status" value="1"/>
</dbReference>
<protein>
    <recommendedName>
        <fullName evidence="7">SUN domain-containing protein</fullName>
    </recommendedName>
</protein>
<dbReference type="GO" id="GO:0012505">
    <property type="term" value="C:endomembrane system"/>
    <property type="evidence" value="ECO:0007669"/>
    <property type="project" value="UniProtKB-SubCell"/>
</dbReference>
<evidence type="ECO:0000256" key="5">
    <source>
        <dbReference type="SAM" id="MobiDB-lite"/>
    </source>
</evidence>
<feature type="chain" id="PRO_5040222641" description="SUN domain-containing protein" evidence="6">
    <location>
        <begin position="26"/>
        <end position="867"/>
    </location>
</feature>
<dbReference type="AlphaFoldDB" id="A0A9N9YSA8"/>
<keyword evidence="6" id="KW-0732">Signal</keyword>
<evidence type="ECO:0000259" key="7">
    <source>
        <dbReference type="PROSITE" id="PS51469"/>
    </source>
</evidence>
<feature type="compositionally biased region" description="Polar residues" evidence="5">
    <location>
        <begin position="68"/>
        <end position="126"/>
    </location>
</feature>
<feature type="signal peptide" evidence="6">
    <location>
        <begin position="1"/>
        <end position="25"/>
    </location>
</feature>
<dbReference type="GO" id="GO:0016020">
    <property type="term" value="C:membrane"/>
    <property type="evidence" value="ECO:0007669"/>
    <property type="project" value="InterPro"/>
</dbReference>
<feature type="region of interest" description="Disordered" evidence="5">
    <location>
        <begin position="793"/>
        <end position="826"/>
    </location>
</feature>
<dbReference type="InterPro" id="IPR008979">
    <property type="entry name" value="Galactose-bd-like_sf"/>
</dbReference>